<dbReference type="Proteomes" id="UP000054477">
    <property type="component" value="Unassembled WGS sequence"/>
</dbReference>
<organism evidence="1 2">
    <name type="scientific">Laccaria amethystina LaAM-08-1</name>
    <dbReference type="NCBI Taxonomy" id="1095629"/>
    <lineage>
        <taxon>Eukaryota</taxon>
        <taxon>Fungi</taxon>
        <taxon>Dikarya</taxon>
        <taxon>Basidiomycota</taxon>
        <taxon>Agaricomycotina</taxon>
        <taxon>Agaricomycetes</taxon>
        <taxon>Agaricomycetidae</taxon>
        <taxon>Agaricales</taxon>
        <taxon>Agaricineae</taxon>
        <taxon>Hydnangiaceae</taxon>
        <taxon>Laccaria</taxon>
    </lineage>
</organism>
<evidence type="ECO:0008006" key="3">
    <source>
        <dbReference type="Google" id="ProtNLM"/>
    </source>
</evidence>
<accession>A0A0C9XV70</accession>
<dbReference type="SUPFAM" id="SSF52949">
    <property type="entry name" value="Macro domain-like"/>
    <property type="match status" value="1"/>
</dbReference>
<protein>
    <recommendedName>
        <fullName evidence="3">Macro-like domain-containing protein</fullName>
    </recommendedName>
</protein>
<reference evidence="2" key="2">
    <citation type="submission" date="2015-01" db="EMBL/GenBank/DDBJ databases">
        <title>Evolutionary Origins and Diversification of the Mycorrhizal Mutualists.</title>
        <authorList>
            <consortium name="DOE Joint Genome Institute"/>
            <consortium name="Mycorrhizal Genomics Consortium"/>
            <person name="Kohler A."/>
            <person name="Kuo A."/>
            <person name="Nagy L.G."/>
            <person name="Floudas D."/>
            <person name="Copeland A."/>
            <person name="Barry K.W."/>
            <person name="Cichocki N."/>
            <person name="Veneault-Fourrey C."/>
            <person name="LaButti K."/>
            <person name="Lindquist E.A."/>
            <person name="Lipzen A."/>
            <person name="Lundell T."/>
            <person name="Morin E."/>
            <person name="Murat C."/>
            <person name="Riley R."/>
            <person name="Ohm R."/>
            <person name="Sun H."/>
            <person name="Tunlid A."/>
            <person name="Henrissat B."/>
            <person name="Grigoriev I.V."/>
            <person name="Hibbett D.S."/>
            <person name="Martin F."/>
        </authorList>
    </citation>
    <scope>NUCLEOTIDE SEQUENCE [LARGE SCALE GENOMIC DNA]</scope>
    <source>
        <strain evidence="2">LaAM-08-1</strain>
    </source>
</reference>
<dbReference type="EMBL" id="KN838637">
    <property type="protein sequence ID" value="KIJ99872.1"/>
    <property type="molecule type" value="Genomic_DNA"/>
</dbReference>
<dbReference type="OrthoDB" id="6082470at2759"/>
<proteinExistence type="predicted"/>
<gene>
    <name evidence="1" type="ORF">K443DRAFT_679628</name>
</gene>
<evidence type="ECO:0000313" key="1">
    <source>
        <dbReference type="EMBL" id="KIJ99872.1"/>
    </source>
</evidence>
<dbReference type="HOGENOM" id="CLU_046550_6_0_1"/>
<reference evidence="1 2" key="1">
    <citation type="submission" date="2014-04" db="EMBL/GenBank/DDBJ databases">
        <authorList>
            <consortium name="DOE Joint Genome Institute"/>
            <person name="Kuo A."/>
            <person name="Kohler A."/>
            <person name="Nagy L.G."/>
            <person name="Floudas D."/>
            <person name="Copeland A."/>
            <person name="Barry K.W."/>
            <person name="Cichocki N."/>
            <person name="Veneault-Fourrey C."/>
            <person name="LaButti K."/>
            <person name="Lindquist E.A."/>
            <person name="Lipzen A."/>
            <person name="Lundell T."/>
            <person name="Morin E."/>
            <person name="Murat C."/>
            <person name="Sun H."/>
            <person name="Tunlid A."/>
            <person name="Henrissat B."/>
            <person name="Grigoriev I.V."/>
            <person name="Hibbett D.S."/>
            <person name="Martin F."/>
            <person name="Nordberg H.P."/>
            <person name="Cantor M.N."/>
            <person name="Hua S.X."/>
        </authorList>
    </citation>
    <scope>NUCLEOTIDE SEQUENCE [LARGE SCALE GENOMIC DNA]</scope>
    <source>
        <strain evidence="1 2">LaAM-08-1</strain>
    </source>
</reference>
<evidence type="ECO:0000313" key="2">
    <source>
        <dbReference type="Proteomes" id="UP000054477"/>
    </source>
</evidence>
<dbReference type="STRING" id="1095629.A0A0C9XV70"/>
<keyword evidence="2" id="KW-1185">Reference proteome</keyword>
<dbReference type="AlphaFoldDB" id="A0A0C9XV70"/>
<sequence>MDHLEFILLDISAPLIEEWQLALKKYLPKDIQAKFTIIQSNLSALPPPHDQFDCIVSPANSYGRLDGGFDYYLAEALSPDDVFAPTGIVQATLYQRWKGYAPPGTCTLVPLKGTVCENNAHGCAFIALCPTMRIPEDVVWNREIVYNCMWSLLVSLHQHNQAAEMSGNGTRIHKVLMTGLATGVGNVSAERCAQQMALAVGDFIDASENPEKWSSMEWDDAITYARDCRRTHRC</sequence>
<name>A0A0C9XV70_9AGAR</name>
<dbReference type="InterPro" id="IPR043472">
    <property type="entry name" value="Macro_dom-like"/>
</dbReference>
<dbReference type="Gene3D" id="3.40.220.10">
    <property type="entry name" value="Leucine Aminopeptidase, subunit E, domain 1"/>
    <property type="match status" value="1"/>
</dbReference>